<comment type="subcellular location">
    <subcellularLocation>
        <location evidence="1">Secreted</location>
    </subcellularLocation>
</comment>
<dbReference type="PROSITE" id="PS50900">
    <property type="entry name" value="PLAC"/>
    <property type="match status" value="1"/>
</dbReference>
<organism evidence="7 8">
    <name type="scientific">Phrynocephalus forsythii</name>
    <dbReference type="NCBI Taxonomy" id="171643"/>
    <lineage>
        <taxon>Eukaryota</taxon>
        <taxon>Metazoa</taxon>
        <taxon>Chordata</taxon>
        <taxon>Craniata</taxon>
        <taxon>Vertebrata</taxon>
        <taxon>Euteleostomi</taxon>
        <taxon>Lepidosauria</taxon>
        <taxon>Squamata</taxon>
        <taxon>Bifurcata</taxon>
        <taxon>Unidentata</taxon>
        <taxon>Episquamata</taxon>
        <taxon>Toxicofera</taxon>
        <taxon>Iguania</taxon>
        <taxon>Acrodonta</taxon>
        <taxon>Agamidae</taxon>
        <taxon>Agaminae</taxon>
        <taxon>Phrynocephalus</taxon>
    </lineage>
</organism>
<dbReference type="PRINTS" id="PR01857">
    <property type="entry name" value="ADAMTSFAMILY"/>
</dbReference>
<dbReference type="EMBL" id="JAPFRF010000005">
    <property type="protein sequence ID" value="KAJ7331958.1"/>
    <property type="molecule type" value="Genomic_DNA"/>
</dbReference>
<dbReference type="GO" id="GO:0006508">
    <property type="term" value="P:proteolysis"/>
    <property type="evidence" value="ECO:0007669"/>
    <property type="project" value="TreeGrafter"/>
</dbReference>
<dbReference type="Gene3D" id="2.60.120.830">
    <property type="match status" value="1"/>
</dbReference>
<dbReference type="PANTHER" id="PTHR13723">
    <property type="entry name" value="ADAMTS A DISINTEGRIN AND METALLOPROTEASE WITH THROMBOSPONDIN MOTIFS PROTEASE"/>
    <property type="match status" value="1"/>
</dbReference>
<dbReference type="InterPro" id="IPR010909">
    <property type="entry name" value="PLAC"/>
</dbReference>
<dbReference type="SMART" id="SM00209">
    <property type="entry name" value="TSP1"/>
    <property type="match status" value="6"/>
</dbReference>
<dbReference type="Proteomes" id="UP001142489">
    <property type="component" value="Unassembled WGS sequence"/>
</dbReference>
<evidence type="ECO:0000259" key="6">
    <source>
        <dbReference type="PROSITE" id="PS50900"/>
    </source>
</evidence>
<sequence>MSRERHCLHQRLQVSQGTNSSMCLGQSKHYQLCQQQLCPPNTASFKQHQCSNFNAKAFGRRYYHWTPLYPDDYTSISNKPCDLQCTTRSGERQLMAQAQDGTSCKDRTYQGVCISGKCEPIGCDGSLYSSQVMDRCRVCGGDGSACYRVSGSFRKGISQLGYVFITNIPAGAIDILIIEQRKTENILALADEAGHFFFNGNSVVDNPQNFRVAGTVFKYRRPSNLHSDGLEYIIAQGPTNQSLNAMYYNFNGKMTHVSYDYTVPRALSPALQTVSPAINMPLSLHLSQESSQSHQDTIQSISEDFNATWISLTPDDIEEQGEDRGGVAFNSQDYFPSNSTVQDKDWRWNHGAEGERFGFQVHQVYHTNGAGEEEEMAISKEKDLGFRLNRITISTAMPRGTVRPELQGTRRIGPSRPHLFQKLCLQEPQNAAFCGESQYLSNKLGTKNATGGSGGNLFIEWPEGLHKQPARQNFLENVNVEAYVVGESANDTMMASSSKPISESALQSGFGNKYLLKPLQATGTESNDFELNPLGHDDISLADMYRWKVSAYAPCSSTCTSGISTSYAMCVRYDGVEVEETYCDALTRPEPTHEFCAGRDCLPRWETSRWSECSRTCSEGYQYRTVRCWKMLAPGFDSSVYDDMCESAGLTRPMDRKSCKNKACGPQWELSEWSECSAQCGGPGTIKREVRCSVEPSLCNELVRPVSERECSGPPCDRHWTVSDWGPCSGLCGEGRMSRVVTCRNLEGKVISDSQCNLSTKPLAIYPCGDKNCPAHWVEQEWNQCNATCGRGVKMRTILCVGLENGLYKEYPEKRCDAFPKPDVQATCLKKPCSTWFSTSWSQCSKTCGTGLRFREVKCYQGETLGQGCESASKPEAKQTCQLQLCPTDAPDEDCEDKATANCVLVLKVKLCSHWYYRKACCRSCRSKSL</sequence>
<gene>
    <name evidence="7" type="ORF">JRQ81_014138</name>
</gene>
<dbReference type="Gene3D" id="2.20.100.10">
    <property type="entry name" value="Thrombospondin type-1 (TSP1) repeat"/>
    <property type="match status" value="5"/>
</dbReference>
<evidence type="ECO:0000256" key="1">
    <source>
        <dbReference type="ARBA" id="ARBA00004613"/>
    </source>
</evidence>
<dbReference type="GO" id="GO:0030198">
    <property type="term" value="P:extracellular matrix organization"/>
    <property type="evidence" value="ECO:0007669"/>
    <property type="project" value="InterPro"/>
</dbReference>
<proteinExistence type="predicted"/>
<dbReference type="InterPro" id="IPR036383">
    <property type="entry name" value="TSP1_rpt_sf"/>
</dbReference>
<dbReference type="FunFam" id="2.20.100.10:FF:000005">
    <property type="entry name" value="ADAM metallopeptidase with thrombospondin type 1 motif 9"/>
    <property type="match status" value="1"/>
</dbReference>
<dbReference type="AlphaFoldDB" id="A0A9Q0XYR7"/>
<dbReference type="OrthoDB" id="5781878at2759"/>
<accession>A0A9Q0XYR7</accession>
<feature type="domain" description="PLAC" evidence="6">
    <location>
        <begin position="891"/>
        <end position="929"/>
    </location>
</feature>
<dbReference type="GO" id="GO:0005576">
    <property type="term" value="C:extracellular region"/>
    <property type="evidence" value="ECO:0007669"/>
    <property type="project" value="UniProtKB-SubCell"/>
</dbReference>
<dbReference type="PROSITE" id="PS50092">
    <property type="entry name" value="TSP1"/>
    <property type="match status" value="4"/>
</dbReference>
<evidence type="ECO:0000313" key="7">
    <source>
        <dbReference type="EMBL" id="KAJ7331958.1"/>
    </source>
</evidence>
<dbReference type="InterPro" id="IPR050439">
    <property type="entry name" value="ADAMTS_ADAMTS-like"/>
</dbReference>
<dbReference type="InterPro" id="IPR000884">
    <property type="entry name" value="TSP1_rpt"/>
</dbReference>
<dbReference type="Pfam" id="PF05986">
    <property type="entry name" value="ADAMTS_spacer1"/>
    <property type="match status" value="1"/>
</dbReference>
<dbReference type="PANTHER" id="PTHR13723:SF159">
    <property type="entry name" value="PLAC DOMAIN-CONTAINING PROTEIN"/>
    <property type="match status" value="1"/>
</dbReference>
<dbReference type="InterPro" id="IPR013273">
    <property type="entry name" value="ADAMTS/ADAMTS-like"/>
</dbReference>
<keyword evidence="2" id="KW-0964">Secreted</keyword>
<dbReference type="GO" id="GO:0004222">
    <property type="term" value="F:metalloendopeptidase activity"/>
    <property type="evidence" value="ECO:0007669"/>
    <property type="project" value="TreeGrafter"/>
</dbReference>
<name>A0A9Q0XYR7_9SAUR</name>
<evidence type="ECO:0000313" key="8">
    <source>
        <dbReference type="Proteomes" id="UP001142489"/>
    </source>
</evidence>
<reference evidence="7" key="1">
    <citation type="journal article" date="2023" name="DNA Res.">
        <title>Chromosome-level genome assembly of Phrynocephalus forsythii using third-generation DNA sequencing and Hi-C analysis.</title>
        <authorList>
            <person name="Qi Y."/>
            <person name="Zhao W."/>
            <person name="Zhao Y."/>
            <person name="Niu C."/>
            <person name="Cao S."/>
            <person name="Zhang Y."/>
        </authorList>
    </citation>
    <scope>NUCLEOTIDE SEQUENCE</scope>
    <source>
        <tissue evidence="7">Muscle</tissue>
    </source>
</reference>
<dbReference type="InterPro" id="IPR010294">
    <property type="entry name" value="ADAMTS_spacer1"/>
</dbReference>
<dbReference type="Pfam" id="PF19236">
    <property type="entry name" value="ADAMTS_CR_3"/>
    <property type="match status" value="1"/>
</dbReference>
<comment type="caution">
    <text evidence="7">The sequence shown here is derived from an EMBL/GenBank/DDBJ whole genome shotgun (WGS) entry which is preliminary data.</text>
</comment>
<dbReference type="GO" id="GO:0031012">
    <property type="term" value="C:extracellular matrix"/>
    <property type="evidence" value="ECO:0007669"/>
    <property type="project" value="TreeGrafter"/>
</dbReference>
<dbReference type="Pfam" id="PF08686">
    <property type="entry name" value="PLAC"/>
    <property type="match status" value="1"/>
</dbReference>
<protein>
    <recommendedName>
        <fullName evidence="6">PLAC domain-containing protein</fullName>
    </recommendedName>
</protein>
<keyword evidence="8" id="KW-1185">Reference proteome</keyword>
<dbReference type="SUPFAM" id="SSF82895">
    <property type="entry name" value="TSP-1 type 1 repeat"/>
    <property type="match status" value="6"/>
</dbReference>
<evidence type="ECO:0000256" key="5">
    <source>
        <dbReference type="ARBA" id="ARBA00023157"/>
    </source>
</evidence>
<keyword evidence="3" id="KW-0732">Signal</keyword>
<dbReference type="FunFam" id="2.60.120.830:FF:000001">
    <property type="entry name" value="A disintegrin and metalloproteinase with thrombospondin motifs 1"/>
    <property type="match status" value="1"/>
</dbReference>
<keyword evidence="4" id="KW-0677">Repeat</keyword>
<evidence type="ECO:0000256" key="4">
    <source>
        <dbReference type="ARBA" id="ARBA00022737"/>
    </source>
</evidence>
<keyword evidence="5" id="KW-1015">Disulfide bond</keyword>
<dbReference type="InterPro" id="IPR045371">
    <property type="entry name" value="ADAMTS_CR_3"/>
</dbReference>
<evidence type="ECO:0000256" key="2">
    <source>
        <dbReference type="ARBA" id="ARBA00022525"/>
    </source>
</evidence>
<evidence type="ECO:0000256" key="3">
    <source>
        <dbReference type="ARBA" id="ARBA00022729"/>
    </source>
</evidence>
<dbReference type="Pfam" id="PF19030">
    <property type="entry name" value="TSP1_ADAMTS"/>
    <property type="match status" value="6"/>
</dbReference>